<dbReference type="InterPro" id="IPR037185">
    <property type="entry name" value="EmrE-like"/>
</dbReference>
<feature type="region of interest" description="Disordered" evidence="1">
    <location>
        <begin position="277"/>
        <end position="306"/>
    </location>
</feature>
<keyword evidence="2" id="KW-0472">Membrane</keyword>
<keyword evidence="2" id="KW-1133">Transmembrane helix</keyword>
<dbReference type="RefSeq" id="WP_230737223.1">
    <property type="nucleotide sequence ID" value="NZ_JAJNDB010000004.1"/>
</dbReference>
<reference evidence="3 4" key="1">
    <citation type="submission" date="2021-11" db="EMBL/GenBank/DDBJ databases">
        <title>Draft genome sequence of Actinomycetospora sp. SF1 isolated from the rhizosphere soil.</title>
        <authorList>
            <person name="Duangmal K."/>
            <person name="Chantavorakit T."/>
        </authorList>
    </citation>
    <scope>NUCLEOTIDE SEQUENCE [LARGE SCALE GENOMIC DNA]</scope>
    <source>
        <strain evidence="3 4">TBRC 5722</strain>
    </source>
</reference>
<feature type="transmembrane region" description="Helical" evidence="2">
    <location>
        <begin position="101"/>
        <end position="121"/>
    </location>
</feature>
<feature type="transmembrane region" description="Helical" evidence="2">
    <location>
        <begin position="48"/>
        <end position="67"/>
    </location>
</feature>
<proteinExistence type="predicted"/>
<dbReference type="PANTHER" id="PTHR40761:SF1">
    <property type="entry name" value="CONSERVED INTEGRAL MEMBRANE ALANINE VALINE AND LEUCINE RICH PROTEIN-RELATED"/>
    <property type="match status" value="1"/>
</dbReference>
<dbReference type="NCBIfam" id="NF038012">
    <property type="entry name" value="DMT_1"/>
    <property type="match status" value="1"/>
</dbReference>
<dbReference type="EMBL" id="JAJNDB010000004">
    <property type="protein sequence ID" value="MCD2195787.1"/>
    <property type="molecule type" value="Genomic_DNA"/>
</dbReference>
<name>A0ABS8PD01_9PSEU</name>
<evidence type="ECO:0000256" key="2">
    <source>
        <dbReference type="SAM" id="Phobius"/>
    </source>
</evidence>
<protein>
    <submittedName>
        <fullName evidence="3">DMT family transporter</fullName>
    </submittedName>
</protein>
<accession>A0ABS8PD01</accession>
<evidence type="ECO:0000313" key="4">
    <source>
        <dbReference type="Proteomes" id="UP001199469"/>
    </source>
</evidence>
<dbReference type="SUPFAM" id="SSF103481">
    <property type="entry name" value="Multidrug resistance efflux transporter EmrE"/>
    <property type="match status" value="1"/>
</dbReference>
<organism evidence="3 4">
    <name type="scientific">Actinomycetospora endophytica</name>
    <dbReference type="NCBI Taxonomy" id="2291215"/>
    <lineage>
        <taxon>Bacteria</taxon>
        <taxon>Bacillati</taxon>
        <taxon>Actinomycetota</taxon>
        <taxon>Actinomycetes</taxon>
        <taxon>Pseudonocardiales</taxon>
        <taxon>Pseudonocardiaceae</taxon>
        <taxon>Actinomycetospora</taxon>
    </lineage>
</organism>
<keyword evidence="2" id="KW-0812">Transmembrane</keyword>
<dbReference type="PANTHER" id="PTHR40761">
    <property type="entry name" value="CONSERVED INTEGRAL MEMBRANE ALANINE VALINE AND LEUCINE RICH PROTEIN-RELATED"/>
    <property type="match status" value="1"/>
</dbReference>
<gene>
    <name evidence="3" type="ORF">LQ327_20655</name>
</gene>
<keyword evidence="4" id="KW-1185">Reference proteome</keyword>
<evidence type="ECO:0000256" key="1">
    <source>
        <dbReference type="SAM" id="MobiDB-lite"/>
    </source>
</evidence>
<feature type="transmembrane region" description="Helical" evidence="2">
    <location>
        <begin position="74"/>
        <end position="95"/>
    </location>
</feature>
<feature type="transmembrane region" description="Helical" evidence="2">
    <location>
        <begin position="225"/>
        <end position="247"/>
    </location>
</feature>
<dbReference type="Proteomes" id="UP001199469">
    <property type="component" value="Unassembled WGS sequence"/>
</dbReference>
<comment type="caution">
    <text evidence="3">The sequence shown here is derived from an EMBL/GenBank/DDBJ whole genome shotgun (WGS) entry which is preliminary data.</text>
</comment>
<feature type="transmembrane region" description="Helical" evidence="2">
    <location>
        <begin position="199"/>
        <end position="218"/>
    </location>
</feature>
<evidence type="ECO:0000313" key="3">
    <source>
        <dbReference type="EMBL" id="MCD2195787.1"/>
    </source>
</evidence>
<feature type="transmembrane region" description="Helical" evidence="2">
    <location>
        <begin position="133"/>
        <end position="152"/>
    </location>
</feature>
<sequence length="306" mass="30296">MSGSLDAALVAGAAAALLGTSSVAQRRGMATTDDGVRGGLLAGLVRSSWWWVGTAASVGGLALQFLALTLGSLIVVQTVLVGGIVATTLAEWFLLGRTPSGIRWAGMILTTTGLITVLLALSPTAGTATRLPSGTALLLLAGTTLVLSAAAARRARRPGTTGIALSVGTGLGYGVTAIALKTVGAELASGWAAPLTHPALWIAVVVGPLSVLLSQHAFRRARAVAAAVSVIVVIDPVVGLAAGVAWFGEHVVVSTDAVVTAMAAAVTVVVGIVTSHSPTPIPDPSPSPSATTAVGDRTLVGSRSSA</sequence>
<feature type="transmembrane region" description="Helical" evidence="2">
    <location>
        <begin position="253"/>
        <end position="273"/>
    </location>
</feature>